<name>A0A2T0K4J9_9ACTN</name>
<dbReference type="Proteomes" id="UP000239415">
    <property type="component" value="Unassembled WGS sequence"/>
</dbReference>
<dbReference type="AlphaFoldDB" id="A0A2T0K4J9"/>
<proteinExistence type="predicted"/>
<protein>
    <recommendedName>
        <fullName evidence="3">SUKH-4 immunity protein of toxin-antitoxin system</fullName>
    </recommendedName>
</protein>
<reference evidence="1 2" key="1">
    <citation type="submission" date="2018-03" db="EMBL/GenBank/DDBJ databases">
        <title>Genomic Encyclopedia of Archaeal and Bacterial Type Strains, Phase II (KMG-II): from individual species to whole genera.</title>
        <authorList>
            <person name="Goeker M."/>
        </authorList>
    </citation>
    <scope>NUCLEOTIDE SEQUENCE [LARGE SCALE GENOMIC DNA]</scope>
    <source>
        <strain evidence="1 2">DSM 43146</strain>
    </source>
</reference>
<sequence>MTLTPDDLIGYVERDLDADIARWFPSAEPAEVPDTTRSIDHLLDRLPPAGAAALAGFDRRVRAGRIPAAFDIADWSYGFDFAANGCRVLESDYETELTGDDVFTIAADGGGNLWTVLANGQVAVWFHEEEVLEGGTRFDHLDVFLWSLVRYYAVRRGVLARADVESGFRSLGQDGALAENLGLLAGMK</sequence>
<evidence type="ECO:0000313" key="1">
    <source>
        <dbReference type="EMBL" id="PRX17844.1"/>
    </source>
</evidence>
<evidence type="ECO:0008006" key="3">
    <source>
        <dbReference type="Google" id="ProtNLM"/>
    </source>
</evidence>
<organism evidence="1 2">
    <name type="scientific">Actinoplanes italicus</name>
    <dbReference type="NCBI Taxonomy" id="113567"/>
    <lineage>
        <taxon>Bacteria</taxon>
        <taxon>Bacillati</taxon>
        <taxon>Actinomycetota</taxon>
        <taxon>Actinomycetes</taxon>
        <taxon>Micromonosporales</taxon>
        <taxon>Micromonosporaceae</taxon>
        <taxon>Actinoplanes</taxon>
    </lineage>
</organism>
<gene>
    <name evidence="1" type="ORF">CLV67_11413</name>
</gene>
<dbReference type="RefSeq" id="WP_106324298.1">
    <property type="nucleotide sequence ID" value="NZ_BOMO01000115.1"/>
</dbReference>
<evidence type="ECO:0000313" key="2">
    <source>
        <dbReference type="Proteomes" id="UP000239415"/>
    </source>
</evidence>
<dbReference type="EMBL" id="PVMZ01000014">
    <property type="protein sequence ID" value="PRX17844.1"/>
    <property type="molecule type" value="Genomic_DNA"/>
</dbReference>
<keyword evidence="2" id="KW-1185">Reference proteome</keyword>
<comment type="caution">
    <text evidence="1">The sequence shown here is derived from an EMBL/GenBank/DDBJ whole genome shotgun (WGS) entry which is preliminary data.</text>
</comment>
<accession>A0A2T0K4J9</accession>
<dbReference type="OrthoDB" id="4542813at2"/>